<dbReference type="SUPFAM" id="SSF141868">
    <property type="entry name" value="EAL domain-like"/>
    <property type="match status" value="1"/>
</dbReference>
<dbReference type="PANTHER" id="PTHR44757:SF2">
    <property type="entry name" value="BIOFILM ARCHITECTURE MAINTENANCE PROTEIN MBAA"/>
    <property type="match status" value="1"/>
</dbReference>
<dbReference type="Pfam" id="PF00990">
    <property type="entry name" value="GGDEF"/>
    <property type="match status" value="1"/>
</dbReference>
<dbReference type="PROSITE" id="PS50887">
    <property type="entry name" value="GGDEF"/>
    <property type="match status" value="1"/>
</dbReference>
<dbReference type="CDD" id="cd01948">
    <property type="entry name" value="EAL"/>
    <property type="match status" value="1"/>
</dbReference>
<dbReference type="InterPro" id="IPR000160">
    <property type="entry name" value="GGDEF_dom"/>
</dbReference>
<dbReference type="SMART" id="SM00267">
    <property type="entry name" value="GGDEF"/>
    <property type="match status" value="1"/>
</dbReference>
<dbReference type="Gene3D" id="3.30.70.270">
    <property type="match status" value="1"/>
</dbReference>
<dbReference type="EMBL" id="LOBP01000178">
    <property type="protein sequence ID" value="KYN82479.1"/>
    <property type="molecule type" value="Genomic_DNA"/>
</dbReference>
<dbReference type="Gene3D" id="3.20.20.450">
    <property type="entry name" value="EAL domain"/>
    <property type="match status" value="1"/>
</dbReference>
<reference evidence="4 5" key="1">
    <citation type="submission" date="2015-12" db="EMBL/GenBank/DDBJ databases">
        <authorList>
            <person name="Tarr C.L."/>
            <person name="Gladney L.M."/>
        </authorList>
    </citation>
    <scope>NUCLEOTIDE SEQUENCE [LARGE SCALE GENOMIC DNA]</scope>
    <source>
        <strain evidence="4 5">1048-83</strain>
    </source>
</reference>
<keyword evidence="1" id="KW-0812">Transmembrane</keyword>
<dbReference type="PROSITE" id="PS50883">
    <property type="entry name" value="EAL"/>
    <property type="match status" value="1"/>
</dbReference>
<protein>
    <recommendedName>
        <fullName evidence="6">Diguanylate phosphodiesterase</fullName>
    </recommendedName>
</protein>
<dbReference type="SUPFAM" id="SSF55073">
    <property type="entry name" value="Nucleotide cyclase"/>
    <property type="match status" value="1"/>
</dbReference>
<gene>
    <name evidence="4" type="ORF">ATY35_19475</name>
</gene>
<evidence type="ECO:0000256" key="1">
    <source>
        <dbReference type="SAM" id="Phobius"/>
    </source>
</evidence>
<evidence type="ECO:0000259" key="2">
    <source>
        <dbReference type="PROSITE" id="PS50883"/>
    </source>
</evidence>
<organism evidence="4 5">
    <name type="scientific">Vibrio cidicii</name>
    <dbReference type="NCBI Taxonomy" id="1763883"/>
    <lineage>
        <taxon>Bacteria</taxon>
        <taxon>Pseudomonadati</taxon>
        <taxon>Pseudomonadota</taxon>
        <taxon>Gammaproteobacteria</taxon>
        <taxon>Vibrionales</taxon>
        <taxon>Vibrionaceae</taxon>
        <taxon>Vibrio</taxon>
    </lineage>
</organism>
<evidence type="ECO:0000259" key="3">
    <source>
        <dbReference type="PROSITE" id="PS50887"/>
    </source>
</evidence>
<dbReference type="Pfam" id="PF00563">
    <property type="entry name" value="EAL"/>
    <property type="match status" value="1"/>
</dbReference>
<keyword evidence="5" id="KW-1185">Reference proteome</keyword>
<dbReference type="InterPro" id="IPR001633">
    <property type="entry name" value="EAL_dom"/>
</dbReference>
<dbReference type="CDD" id="cd18773">
    <property type="entry name" value="PDC1_HK_sensor"/>
    <property type="match status" value="1"/>
</dbReference>
<feature type="domain" description="EAL" evidence="2">
    <location>
        <begin position="506"/>
        <end position="760"/>
    </location>
</feature>
<feature type="transmembrane region" description="Helical" evidence="1">
    <location>
        <begin position="12"/>
        <end position="33"/>
    </location>
</feature>
<dbReference type="CDD" id="cd01949">
    <property type="entry name" value="GGDEF"/>
    <property type="match status" value="1"/>
</dbReference>
<evidence type="ECO:0008006" key="6">
    <source>
        <dbReference type="Google" id="ProtNLM"/>
    </source>
</evidence>
<name>A0ABR5W0S8_9VIBR</name>
<dbReference type="RefSeq" id="WP_061900700.1">
    <property type="nucleotide sequence ID" value="NZ_CAXYEW010000049.1"/>
</dbReference>
<comment type="caution">
    <text evidence="4">The sequence shown here is derived from an EMBL/GenBank/DDBJ whole genome shotgun (WGS) entry which is preliminary data.</text>
</comment>
<dbReference type="PANTHER" id="PTHR44757">
    <property type="entry name" value="DIGUANYLATE CYCLASE DGCP"/>
    <property type="match status" value="1"/>
</dbReference>
<sequence>MKLNRAWRHNNIWVIFNVVLASSIVLFAYYSYYNWSSLVLAAKKEQETHVRLLNNSVMSFLKTQESLLEVLGKQLIYRNGFPTRPIHDSLLDNTMETYPAFIGLGLADYDGKALVVSSNFDLEHLPNLMELAQTRVSYMEARESDKLHTGPTYTINTLDSQALAIPVRKAIYLDNSSKAVAVMTAGVRLDKSSLFKDYKQTNQPQIIEIIRKDRYPLFTTDKSTLYTQPIEQHYYSELMKGLHGSGAVSTFNFVDPSSGGSRQVVTLYNSYLDFWFVSKLDKQMIQETFYHRMMLSLAPFALYLLWMFKLTQSVANAEKKKEDELMELAHLDSLTGLGNRSLAVKKIDQAIISSAQSGHYYGILFLDIDNFKTINDTYGHEHGDILLKETSQRILHHLRKRDSLTRFGGDEFVILLPTFELDLLAAQEQIASITSRMRQRLSEAYKFEHYEYSSSVSVGVVLFNSASRTSSELLKQADIAMYNAKRSGKNRISFFKPEMQKTISSNFELERDLRAALKEEQFELYYQPQVNEDDIVIGVEALIRWRHPLKGLVSPYHFIPLAESIGLIMPIGEWVLKTACKQLAKWQGDSTKSHLSISVNISYQQFRSNNFLKIIQELMEKYSIPAGRLKLELTETMLIDNIEQAIQCMNEVQALGVEFALDDFGTGYSSLSYLKKLPISQLKIDKSFICELESTPNARSIIETIISLSNILGLRTVAEGVETKYQRDYLESLGCIVYQGYYYCQPLPIEEVESYIECISSD</sequence>
<dbReference type="InterPro" id="IPR029787">
    <property type="entry name" value="Nucleotide_cyclase"/>
</dbReference>
<evidence type="ECO:0000313" key="4">
    <source>
        <dbReference type="EMBL" id="KYN82479.1"/>
    </source>
</evidence>
<dbReference type="InterPro" id="IPR035919">
    <property type="entry name" value="EAL_sf"/>
</dbReference>
<feature type="domain" description="GGDEF" evidence="3">
    <location>
        <begin position="359"/>
        <end position="497"/>
    </location>
</feature>
<keyword evidence="1" id="KW-1133">Transmembrane helix</keyword>
<keyword evidence="1" id="KW-0472">Membrane</keyword>
<proteinExistence type="predicted"/>
<dbReference type="InterPro" id="IPR052155">
    <property type="entry name" value="Biofilm_reg_signaling"/>
</dbReference>
<dbReference type="NCBIfam" id="TIGR00254">
    <property type="entry name" value="GGDEF"/>
    <property type="match status" value="1"/>
</dbReference>
<dbReference type="Proteomes" id="UP000075609">
    <property type="component" value="Unassembled WGS sequence"/>
</dbReference>
<accession>A0ABR5W0S8</accession>
<evidence type="ECO:0000313" key="5">
    <source>
        <dbReference type="Proteomes" id="UP000075609"/>
    </source>
</evidence>
<dbReference type="SMART" id="SM00052">
    <property type="entry name" value="EAL"/>
    <property type="match status" value="1"/>
</dbReference>
<dbReference type="InterPro" id="IPR043128">
    <property type="entry name" value="Rev_trsase/Diguanyl_cyclase"/>
</dbReference>